<accession>A0A7Z7QYR3</accession>
<proteinExistence type="predicted"/>
<dbReference type="InterPro" id="IPR038765">
    <property type="entry name" value="Papain-like_cys_pep_sf"/>
</dbReference>
<dbReference type="PROSITE" id="PS50911">
    <property type="entry name" value="CHAP"/>
    <property type="match status" value="1"/>
</dbReference>
<gene>
    <name evidence="2" type="ORF">NCTC12218_03560</name>
</gene>
<organism evidence="2">
    <name type="scientific">Staphylococcus schleiferi</name>
    <dbReference type="NCBI Taxonomy" id="1295"/>
    <lineage>
        <taxon>Bacteria</taxon>
        <taxon>Bacillati</taxon>
        <taxon>Bacillota</taxon>
        <taxon>Bacilli</taxon>
        <taxon>Bacillales</taxon>
        <taxon>Staphylococcaceae</taxon>
        <taxon>Staphylococcus</taxon>
    </lineage>
</organism>
<feature type="domain" description="Peptidase C51" evidence="1">
    <location>
        <begin position="33"/>
        <end position="161"/>
    </location>
</feature>
<dbReference type="InterPro" id="IPR007921">
    <property type="entry name" value="CHAP_dom"/>
</dbReference>
<dbReference type="Gene3D" id="3.90.1720.10">
    <property type="entry name" value="endopeptidase domain like (from Nostoc punctiforme)"/>
    <property type="match status" value="1"/>
</dbReference>
<evidence type="ECO:0000259" key="1">
    <source>
        <dbReference type="PROSITE" id="PS50911"/>
    </source>
</evidence>
<sequence>MNARWIPTVEKIMKDLGGSEAKTSCSNGKGKSIKFNGKLPHWSNDDPGKGNLYTAGQCTWYAYGMRQKMGKPVSTYWHDAHKWNDRAKAEGYKVDKNPEPGALFIAEQGAGGHDGHYGHVAVVIGVSDGGKTFRITEMNWEGAFKVNERTLKMTDGYSFIHDKE</sequence>
<dbReference type="SUPFAM" id="SSF54001">
    <property type="entry name" value="Cysteine proteinases"/>
    <property type="match status" value="1"/>
</dbReference>
<dbReference type="EMBL" id="UHEF01000003">
    <property type="protein sequence ID" value="SUN30947.1"/>
    <property type="molecule type" value="Genomic_DNA"/>
</dbReference>
<comment type="caution">
    <text evidence="2">The sequence shown here is derived from an EMBL/GenBank/DDBJ whole genome shotgun (WGS) entry which is preliminary data.</text>
</comment>
<dbReference type="AlphaFoldDB" id="A0A7Z7QYR3"/>
<evidence type="ECO:0000313" key="2">
    <source>
        <dbReference type="EMBL" id="SUN30947.1"/>
    </source>
</evidence>
<dbReference type="Pfam" id="PF05257">
    <property type="entry name" value="CHAP"/>
    <property type="match status" value="1"/>
</dbReference>
<name>A0A7Z7QYR3_STASC</name>
<protein>
    <submittedName>
        <fullName evidence="2">Putative cell wall lysis protein</fullName>
    </submittedName>
</protein>
<reference evidence="2" key="1">
    <citation type="submission" date="2018-06" db="EMBL/GenBank/DDBJ databases">
        <authorList>
            <consortium name="Pathogen Informatics"/>
            <person name="Doyle S."/>
        </authorList>
    </citation>
    <scope>NUCLEOTIDE SEQUENCE [LARGE SCALE GENOMIC DNA]</scope>
    <source>
        <strain evidence="2">NCTC12218</strain>
    </source>
</reference>